<dbReference type="RefSeq" id="WP_238272538.1">
    <property type="nucleotide sequence ID" value="NZ_BPQG01000050.1"/>
</dbReference>
<dbReference type="SUPFAM" id="SSF55785">
    <property type="entry name" value="PYP-like sensor domain (PAS domain)"/>
    <property type="match status" value="1"/>
</dbReference>
<reference evidence="1 2" key="1">
    <citation type="journal article" date="2021" name="Front. Microbiol.">
        <title>Comprehensive Comparative Genomics and Phenotyping of Methylobacterium Species.</title>
        <authorList>
            <person name="Alessa O."/>
            <person name="Ogura Y."/>
            <person name="Fujitani Y."/>
            <person name="Takami H."/>
            <person name="Hayashi T."/>
            <person name="Sahin N."/>
            <person name="Tani A."/>
        </authorList>
    </citation>
    <scope>NUCLEOTIDE SEQUENCE [LARGE SCALE GENOMIC DNA]</scope>
    <source>
        <strain evidence="1 2">DSM 23679</strain>
    </source>
</reference>
<protein>
    <recommendedName>
        <fullName evidence="3">PAS domain-containing protein</fullName>
    </recommendedName>
</protein>
<dbReference type="InterPro" id="IPR035965">
    <property type="entry name" value="PAS-like_dom_sf"/>
</dbReference>
<gene>
    <name evidence="1" type="ORF">AFCDBAGC_3246</name>
</gene>
<dbReference type="Gene3D" id="3.30.450.20">
    <property type="entry name" value="PAS domain"/>
    <property type="match status" value="1"/>
</dbReference>
<keyword evidence="2" id="KW-1185">Reference proteome</keyword>
<proteinExistence type="predicted"/>
<name>A0ABQ4QJE7_9HYPH</name>
<sequence>MTQAPPPHPNDELRAVLDASGVVGAWVHDHWAGRLALSGDFAGLLGLDPEVAAAGVSLGAFLDRTHPEDRARIESCLHAAGEVGGPIEAEFRTLESEVGTRKLLIRGRVERNAADGTAQGRGIVIDTTENRSADLRQAERLVNRMAEHVIALRALADGLGQANLTKLVDGLMIEIGFELAKFLHEPHTLGPGRTERHH</sequence>
<evidence type="ECO:0000313" key="1">
    <source>
        <dbReference type="EMBL" id="GJD45374.1"/>
    </source>
</evidence>
<dbReference type="EMBL" id="BPQG01000050">
    <property type="protein sequence ID" value="GJD45374.1"/>
    <property type="molecule type" value="Genomic_DNA"/>
</dbReference>
<dbReference type="Proteomes" id="UP001055117">
    <property type="component" value="Unassembled WGS sequence"/>
</dbReference>
<evidence type="ECO:0008006" key="3">
    <source>
        <dbReference type="Google" id="ProtNLM"/>
    </source>
</evidence>
<comment type="caution">
    <text evidence="1">The sequence shown here is derived from an EMBL/GenBank/DDBJ whole genome shotgun (WGS) entry which is preliminary data.</text>
</comment>
<accession>A0ABQ4QJE7</accession>
<evidence type="ECO:0000313" key="2">
    <source>
        <dbReference type="Proteomes" id="UP001055117"/>
    </source>
</evidence>
<organism evidence="1 2">
    <name type="scientific">Methylobacterium cerastii</name>
    <dbReference type="NCBI Taxonomy" id="932741"/>
    <lineage>
        <taxon>Bacteria</taxon>
        <taxon>Pseudomonadati</taxon>
        <taxon>Pseudomonadota</taxon>
        <taxon>Alphaproteobacteria</taxon>
        <taxon>Hyphomicrobiales</taxon>
        <taxon>Methylobacteriaceae</taxon>
        <taxon>Methylobacterium</taxon>
    </lineage>
</organism>